<evidence type="ECO:0000256" key="2">
    <source>
        <dbReference type="ARBA" id="ARBA00005528"/>
    </source>
</evidence>
<evidence type="ECO:0000256" key="3">
    <source>
        <dbReference type="ARBA" id="ARBA00012328"/>
    </source>
</evidence>
<dbReference type="AlphaFoldDB" id="A0A382V3V6"/>
<dbReference type="EC" id="2.1.1.193" evidence="3"/>
<comment type="catalytic activity">
    <reaction evidence="10">
        <text>uridine(1498) in 16S rRNA + S-adenosyl-L-methionine = N(3)-methyluridine(1498) in 16S rRNA + S-adenosyl-L-homocysteine + H(+)</text>
        <dbReference type="Rhea" id="RHEA:42920"/>
        <dbReference type="Rhea" id="RHEA-COMP:10283"/>
        <dbReference type="Rhea" id="RHEA-COMP:10284"/>
        <dbReference type="ChEBI" id="CHEBI:15378"/>
        <dbReference type="ChEBI" id="CHEBI:57856"/>
        <dbReference type="ChEBI" id="CHEBI:59789"/>
        <dbReference type="ChEBI" id="CHEBI:65315"/>
        <dbReference type="ChEBI" id="CHEBI:74502"/>
        <dbReference type="EC" id="2.1.1.193"/>
    </reaction>
</comment>
<keyword evidence="6" id="KW-0489">Methyltransferase</keyword>
<dbReference type="GO" id="GO:0070042">
    <property type="term" value="F:rRNA (uridine-N3-)-methyltransferase activity"/>
    <property type="evidence" value="ECO:0007669"/>
    <property type="project" value="TreeGrafter"/>
</dbReference>
<keyword evidence="5" id="KW-0698">rRNA processing</keyword>
<comment type="similarity">
    <text evidence="2">Belongs to the RNA methyltransferase RsmE family.</text>
</comment>
<dbReference type="InterPro" id="IPR006700">
    <property type="entry name" value="RsmE"/>
</dbReference>
<evidence type="ECO:0000313" key="13">
    <source>
        <dbReference type="EMBL" id="SVD40571.1"/>
    </source>
</evidence>
<feature type="non-terminal residue" evidence="13">
    <location>
        <position position="1"/>
    </location>
</feature>
<dbReference type="EMBL" id="UINC01148593">
    <property type="protein sequence ID" value="SVD40571.1"/>
    <property type="molecule type" value="Genomic_DNA"/>
</dbReference>
<evidence type="ECO:0000259" key="12">
    <source>
        <dbReference type="Pfam" id="PF20260"/>
    </source>
</evidence>
<keyword evidence="8" id="KW-0949">S-adenosyl-L-methionine</keyword>
<reference evidence="13" key="1">
    <citation type="submission" date="2018-05" db="EMBL/GenBank/DDBJ databases">
        <authorList>
            <person name="Lanie J.A."/>
            <person name="Ng W.-L."/>
            <person name="Kazmierczak K.M."/>
            <person name="Andrzejewski T.M."/>
            <person name="Davidsen T.M."/>
            <person name="Wayne K.J."/>
            <person name="Tettelin H."/>
            <person name="Glass J.I."/>
            <person name="Rusch D."/>
            <person name="Podicherti R."/>
            <person name="Tsui H.-C.T."/>
            <person name="Winkler M.E."/>
        </authorList>
    </citation>
    <scope>NUCLEOTIDE SEQUENCE</scope>
</reference>
<organism evidence="13">
    <name type="scientific">marine metagenome</name>
    <dbReference type="NCBI Taxonomy" id="408172"/>
    <lineage>
        <taxon>unclassified sequences</taxon>
        <taxon>metagenomes</taxon>
        <taxon>ecological metagenomes</taxon>
    </lineage>
</organism>
<feature type="domain" description="Ribosomal RNA small subunit methyltransferase E PUA-like" evidence="12">
    <location>
        <begin position="1"/>
        <end position="36"/>
    </location>
</feature>
<dbReference type="GO" id="GO:0005737">
    <property type="term" value="C:cytoplasm"/>
    <property type="evidence" value="ECO:0007669"/>
    <property type="project" value="UniProtKB-SubCell"/>
</dbReference>
<dbReference type="SUPFAM" id="SSF88697">
    <property type="entry name" value="PUA domain-like"/>
    <property type="match status" value="1"/>
</dbReference>
<dbReference type="InterPro" id="IPR046887">
    <property type="entry name" value="RsmE_PUA-like"/>
</dbReference>
<evidence type="ECO:0000256" key="10">
    <source>
        <dbReference type="ARBA" id="ARBA00047944"/>
    </source>
</evidence>
<dbReference type="Pfam" id="PF04452">
    <property type="entry name" value="Methyltrans_RNA"/>
    <property type="match status" value="1"/>
</dbReference>
<keyword evidence="4" id="KW-0963">Cytoplasm</keyword>
<dbReference type="InterPro" id="IPR015947">
    <property type="entry name" value="PUA-like_sf"/>
</dbReference>
<comment type="function">
    <text evidence="9">Specifically methylates the N3 position of the uracil ring of uridine 1498 (m3U1498) in 16S rRNA. Acts on the fully assembled 30S ribosomal subunit.</text>
</comment>
<evidence type="ECO:0000256" key="1">
    <source>
        <dbReference type="ARBA" id="ARBA00004496"/>
    </source>
</evidence>
<dbReference type="NCBIfam" id="TIGR00046">
    <property type="entry name" value="RsmE family RNA methyltransferase"/>
    <property type="match status" value="1"/>
</dbReference>
<dbReference type="PANTHER" id="PTHR30027">
    <property type="entry name" value="RIBOSOMAL RNA SMALL SUBUNIT METHYLTRANSFERASE E"/>
    <property type="match status" value="1"/>
</dbReference>
<dbReference type="GO" id="GO:0070475">
    <property type="term" value="P:rRNA base methylation"/>
    <property type="evidence" value="ECO:0007669"/>
    <property type="project" value="TreeGrafter"/>
</dbReference>
<sequence>VLRLKVGDNIVLLDNVGWEYTVAVEDVTASEVSCRVLDRHLGDGEPSIKLTLCQALLKGGKLETVWQKGTELGISTFIPMVSSRTINRGNGNSTDSKHERWR</sequence>
<evidence type="ECO:0000256" key="4">
    <source>
        <dbReference type="ARBA" id="ARBA00022490"/>
    </source>
</evidence>
<evidence type="ECO:0000256" key="5">
    <source>
        <dbReference type="ARBA" id="ARBA00022552"/>
    </source>
</evidence>
<dbReference type="InterPro" id="IPR029026">
    <property type="entry name" value="tRNA_m1G_MTases_N"/>
</dbReference>
<evidence type="ECO:0000256" key="7">
    <source>
        <dbReference type="ARBA" id="ARBA00022679"/>
    </source>
</evidence>
<dbReference type="Pfam" id="PF20260">
    <property type="entry name" value="PUA_4"/>
    <property type="match status" value="1"/>
</dbReference>
<evidence type="ECO:0000259" key="11">
    <source>
        <dbReference type="Pfam" id="PF04452"/>
    </source>
</evidence>
<dbReference type="InterPro" id="IPR046886">
    <property type="entry name" value="RsmE_MTase_dom"/>
</dbReference>
<comment type="subcellular location">
    <subcellularLocation>
        <location evidence="1">Cytoplasm</location>
    </subcellularLocation>
</comment>
<feature type="non-terminal residue" evidence="13">
    <location>
        <position position="102"/>
    </location>
</feature>
<dbReference type="SUPFAM" id="SSF75217">
    <property type="entry name" value="alpha/beta knot"/>
    <property type="match status" value="1"/>
</dbReference>
<gene>
    <name evidence="13" type="ORF">METZ01_LOCUS393425</name>
</gene>
<accession>A0A382V3V6</accession>
<dbReference type="PANTHER" id="PTHR30027:SF3">
    <property type="entry name" value="16S RRNA (URACIL(1498)-N(3))-METHYLTRANSFERASE"/>
    <property type="match status" value="1"/>
</dbReference>
<feature type="domain" description="Ribosomal RNA small subunit methyltransferase E methyltransferase" evidence="11">
    <location>
        <begin position="47"/>
        <end position="102"/>
    </location>
</feature>
<evidence type="ECO:0000256" key="9">
    <source>
        <dbReference type="ARBA" id="ARBA00025699"/>
    </source>
</evidence>
<dbReference type="Gene3D" id="3.40.1280.10">
    <property type="match status" value="1"/>
</dbReference>
<protein>
    <recommendedName>
        <fullName evidence="3">16S rRNA (uracil(1498)-N(3))-methyltransferase</fullName>
        <ecNumber evidence="3">2.1.1.193</ecNumber>
    </recommendedName>
</protein>
<evidence type="ECO:0000256" key="8">
    <source>
        <dbReference type="ARBA" id="ARBA00022691"/>
    </source>
</evidence>
<evidence type="ECO:0000256" key="6">
    <source>
        <dbReference type="ARBA" id="ARBA00022603"/>
    </source>
</evidence>
<dbReference type="InterPro" id="IPR029028">
    <property type="entry name" value="Alpha/beta_knot_MTases"/>
</dbReference>
<keyword evidence="7" id="KW-0808">Transferase</keyword>
<name>A0A382V3V6_9ZZZZ</name>
<proteinExistence type="inferred from homology"/>